<proteinExistence type="predicted"/>
<feature type="transmembrane region" description="Helical" evidence="1">
    <location>
        <begin position="12"/>
        <end position="27"/>
    </location>
</feature>
<protein>
    <submittedName>
        <fullName evidence="2">Uncharacterized protein</fullName>
    </submittedName>
</protein>
<keyword evidence="3" id="KW-1185">Reference proteome</keyword>
<name>A0A830Z9J4_9ENTR</name>
<organism evidence="2 3">
    <name type="scientific">Kosakonia cowanii JCM 10956 = DSM 18146</name>
    <dbReference type="NCBI Taxonomy" id="1300165"/>
    <lineage>
        <taxon>Bacteria</taxon>
        <taxon>Pseudomonadati</taxon>
        <taxon>Pseudomonadota</taxon>
        <taxon>Gammaproteobacteria</taxon>
        <taxon>Enterobacterales</taxon>
        <taxon>Enterobacteriaceae</taxon>
        <taxon>Kosakonia</taxon>
    </lineage>
</organism>
<sequence length="69" mass="8024">MRALNAKPKAELVSKIIDAIIINFIYYRHSNLNVCLPLFKPDALHSVFFYLSLHQLILKIYIVAICNDY</sequence>
<evidence type="ECO:0000256" key="1">
    <source>
        <dbReference type="SAM" id="Phobius"/>
    </source>
</evidence>
<keyword evidence="1" id="KW-1133">Transmembrane helix</keyword>
<keyword evidence="1" id="KW-0472">Membrane</keyword>
<reference evidence="2 3" key="1">
    <citation type="submission" date="2017-01" db="EMBL/GenBank/DDBJ databases">
        <authorList>
            <person name="Cao J.-M."/>
        </authorList>
    </citation>
    <scope>NUCLEOTIDE SEQUENCE [LARGE SCALE GENOMIC DNA]</scope>
    <source>
        <strain evidence="2 3">888-76</strain>
    </source>
</reference>
<keyword evidence="1" id="KW-0812">Transmembrane</keyword>
<dbReference type="Proteomes" id="UP000187148">
    <property type="component" value="Chromosome"/>
</dbReference>
<dbReference type="KEGG" id="kco:BWI95_20835"/>
<evidence type="ECO:0000313" key="3">
    <source>
        <dbReference type="Proteomes" id="UP000187148"/>
    </source>
</evidence>
<gene>
    <name evidence="2" type="ORF">BWI95_20835</name>
</gene>
<accession>A0A830Z9J4</accession>
<dbReference type="AlphaFoldDB" id="A0A830Z9J4"/>
<feature type="transmembrane region" description="Helical" evidence="1">
    <location>
        <begin position="47"/>
        <end position="66"/>
    </location>
</feature>
<evidence type="ECO:0000313" key="2">
    <source>
        <dbReference type="EMBL" id="APZ07316.1"/>
    </source>
</evidence>
<dbReference type="EMBL" id="CP019445">
    <property type="protein sequence ID" value="APZ07316.1"/>
    <property type="molecule type" value="Genomic_DNA"/>
</dbReference>